<protein>
    <submittedName>
        <fullName evidence="1">Uncharacterized protein</fullName>
    </submittedName>
</protein>
<sequence length="46" mass="5467">GVWAIPDVVRRSKTLPTVRQLVLSDRVGDARYQYNPHYYRHGYTVY</sequence>
<feature type="non-terminal residue" evidence="1">
    <location>
        <position position="1"/>
    </location>
</feature>
<name>A0A814SJR6_ADIRI</name>
<dbReference type="EMBL" id="CAJNOR010001469">
    <property type="protein sequence ID" value="CAF1148499.1"/>
    <property type="molecule type" value="Genomic_DNA"/>
</dbReference>
<evidence type="ECO:0000313" key="1">
    <source>
        <dbReference type="EMBL" id="CAF1148499.1"/>
    </source>
</evidence>
<dbReference type="Proteomes" id="UP000663828">
    <property type="component" value="Unassembled WGS sequence"/>
</dbReference>
<evidence type="ECO:0000313" key="2">
    <source>
        <dbReference type="Proteomes" id="UP000663828"/>
    </source>
</evidence>
<accession>A0A814SJR6</accession>
<dbReference type="AlphaFoldDB" id="A0A814SJR6"/>
<keyword evidence="2" id="KW-1185">Reference proteome</keyword>
<gene>
    <name evidence="1" type="ORF">XAT740_LOCUS20818</name>
</gene>
<comment type="caution">
    <text evidence="1">The sequence shown here is derived from an EMBL/GenBank/DDBJ whole genome shotgun (WGS) entry which is preliminary data.</text>
</comment>
<proteinExistence type="predicted"/>
<organism evidence="1 2">
    <name type="scientific">Adineta ricciae</name>
    <name type="common">Rotifer</name>
    <dbReference type="NCBI Taxonomy" id="249248"/>
    <lineage>
        <taxon>Eukaryota</taxon>
        <taxon>Metazoa</taxon>
        <taxon>Spiralia</taxon>
        <taxon>Gnathifera</taxon>
        <taxon>Rotifera</taxon>
        <taxon>Eurotatoria</taxon>
        <taxon>Bdelloidea</taxon>
        <taxon>Adinetida</taxon>
        <taxon>Adinetidae</taxon>
        <taxon>Adineta</taxon>
    </lineage>
</organism>
<reference evidence="1" key="1">
    <citation type="submission" date="2021-02" db="EMBL/GenBank/DDBJ databases">
        <authorList>
            <person name="Nowell W R."/>
        </authorList>
    </citation>
    <scope>NUCLEOTIDE SEQUENCE</scope>
</reference>